<dbReference type="EMBL" id="BARS01034926">
    <property type="protein sequence ID" value="GAG27167.1"/>
    <property type="molecule type" value="Genomic_DNA"/>
</dbReference>
<feature type="non-terminal residue" evidence="1">
    <location>
        <position position="1"/>
    </location>
</feature>
<dbReference type="AlphaFoldDB" id="X0WVD6"/>
<reference evidence="1" key="1">
    <citation type="journal article" date="2014" name="Front. Microbiol.">
        <title>High frequency of phylogenetically diverse reductive dehalogenase-homologous genes in deep subseafloor sedimentary metagenomes.</title>
        <authorList>
            <person name="Kawai M."/>
            <person name="Futagami T."/>
            <person name="Toyoda A."/>
            <person name="Takaki Y."/>
            <person name="Nishi S."/>
            <person name="Hori S."/>
            <person name="Arai W."/>
            <person name="Tsubouchi T."/>
            <person name="Morono Y."/>
            <person name="Uchiyama I."/>
            <person name="Ito T."/>
            <person name="Fujiyama A."/>
            <person name="Inagaki F."/>
            <person name="Takami H."/>
        </authorList>
    </citation>
    <scope>NUCLEOTIDE SEQUENCE</scope>
    <source>
        <strain evidence="1">Expedition CK06-06</strain>
    </source>
</reference>
<organism evidence="1">
    <name type="scientific">marine sediment metagenome</name>
    <dbReference type="NCBI Taxonomy" id="412755"/>
    <lineage>
        <taxon>unclassified sequences</taxon>
        <taxon>metagenomes</taxon>
        <taxon>ecological metagenomes</taxon>
    </lineage>
</organism>
<gene>
    <name evidence="1" type="ORF">S01H1_53893</name>
</gene>
<name>X0WVD6_9ZZZZ</name>
<comment type="caution">
    <text evidence="1">The sequence shown here is derived from an EMBL/GenBank/DDBJ whole genome shotgun (WGS) entry which is preliminary data.</text>
</comment>
<proteinExistence type="predicted"/>
<accession>X0WVD6</accession>
<feature type="non-terminal residue" evidence="1">
    <location>
        <position position="258"/>
    </location>
</feature>
<protein>
    <submittedName>
        <fullName evidence="1">Uncharacterized protein</fullName>
    </submittedName>
</protein>
<evidence type="ECO:0000313" key="1">
    <source>
        <dbReference type="EMBL" id="GAG27167.1"/>
    </source>
</evidence>
<sequence>KIEELADRSGVETVGLTRKNREQLEQILGQHQGYHLEELNAQGKGAVIIKDGDAGLLELMGSGTLDDIVITPDMPFGEVRKIDAQLEQAYLDREVVPPSMFPVAKSELDNPWTDRGAYDKFTDGFFHLFNSIPSQTLNRQPFFQQAFGNKVAQIYNFGDDTTRALLDDMMGENQSLRIAVDVGRRKLFRDLGIDDYMKPFNSTKKSPAPVLEGADDVPFEVYEEAVASGKYDQIPIAGTDDSFITMQFIDAMRESGAQ</sequence>